<dbReference type="GO" id="GO:0009289">
    <property type="term" value="C:pilus"/>
    <property type="evidence" value="ECO:0007669"/>
    <property type="project" value="UniProtKB-SubCell"/>
</dbReference>
<feature type="compositionally biased region" description="Polar residues" evidence="7">
    <location>
        <begin position="1182"/>
        <end position="1194"/>
    </location>
</feature>
<dbReference type="OrthoDB" id="7156875at2"/>
<feature type="compositionally biased region" description="Basic and acidic residues" evidence="7">
    <location>
        <begin position="1167"/>
        <end position="1176"/>
    </location>
</feature>
<feature type="chain" id="PRO_5010473130" evidence="8">
    <location>
        <begin position="29"/>
        <end position="1229"/>
    </location>
</feature>
<evidence type="ECO:0000256" key="8">
    <source>
        <dbReference type="SAM" id="SignalP"/>
    </source>
</evidence>
<evidence type="ECO:0000256" key="2">
    <source>
        <dbReference type="ARBA" id="ARBA00008387"/>
    </source>
</evidence>
<keyword evidence="3" id="KW-1029">Fimbrium biogenesis</keyword>
<evidence type="ECO:0000313" key="12">
    <source>
        <dbReference type="Proteomes" id="UP000186599"/>
    </source>
</evidence>
<accession>A0A1I4K2G4</accession>
<evidence type="ECO:0000313" key="13">
    <source>
        <dbReference type="Proteomes" id="UP000186904"/>
    </source>
</evidence>
<evidence type="ECO:0000256" key="5">
    <source>
        <dbReference type="ARBA" id="ARBA00022837"/>
    </source>
</evidence>
<evidence type="ECO:0000313" key="11">
    <source>
        <dbReference type="EMBL" id="SFL72928.1"/>
    </source>
</evidence>
<dbReference type="Pfam" id="PF05567">
    <property type="entry name" value="T4P_PilY1"/>
    <property type="match status" value="1"/>
</dbReference>
<dbReference type="STRING" id="653930.SAMN05216589_0696"/>
<dbReference type="EMBL" id="FOUA01000001">
    <property type="protein sequence ID" value="SFL72928.1"/>
    <property type="molecule type" value="Genomic_DNA"/>
</dbReference>
<dbReference type="AlphaFoldDB" id="A0A1I4K2G4"/>
<dbReference type="EMBL" id="FOGN01000001">
    <property type="protein sequence ID" value="SER48422.1"/>
    <property type="molecule type" value="Genomic_DNA"/>
</dbReference>
<sequence length="1229" mass="134484">MKPASPIMKVLLSASAFSLICHAGLTQAAVSQQPLMLVESVAPNLIFTLDSSGSMRWAFAPDNIGINNANSSQNALRNSRRAKSSTFNPLYYNPEVTYRLPVKLNNDGTPAASGYTTSFTNAYHNGYQTSHGSVNLSNSYRVAWNWDINSSPNYSYNSTTDYRGSTGHVYNLAENPASDFNTWSSNRTRTGVPAYYYVYDESRSGCDNSIDNDSCYRKVDVNTSERQNFAIWYSFYRTRALATLTAANLAFNDLPSSIRFTWQDLDRCQLNDSNCENNYFRTFTDRHKGNFFKWLANVDFSTSTPLRKALDDAGKFLRTNDAWAYNPNPMTSAGGRGSTVQSPEYSCRPSFHVMMSDGMWNGANGDPSGTLRADHSSFSLPGIGNYTSSRRPYGDSTTNTLADLAMHYWATDLRPTLDNDVKPYMPFKGPNENWDPRNNPATWQHMVNYTMGLGLSQSLTQNGLTWEGDTFSGGYENLVNGSRSWPAAAADSGNNVYDLWHAAINSRGEFFSVDRPEDMIQAFNDIINRIAERTATAAAAGSAPSTIDNEPDQPLSFTTKTKAYFPEYNSEDWSGDVKQATITRLPDGTHSRTLGWSASDVMNTQGTRNIYMAGDTGTTDLREFTYNNLSNTLKTIFDRNPDSLGSSTDSRGADRVAYIKGSRAAEGSASNQFRRRTSLLGDIINSQPAVVGTPAYLPYLADKIDGNPGDYLRFQQKYSTSAESPNRRELIYVGANDGMLHALSADTGAEVFAFVPSAVLQHMPKLAGQTYAGGGHRFFVDGSPIVRDVYINNEWRTVLVGTLRAGGKSVFALDITEPGTDGSGVKLLWEITDASPDYENLGYSFPEPEIVRLHSGEWAVLQANGYESADGVASLFIIDIADGNLIKEVVAENGESGANGLSGVRGADNNGDGIVDYAYAGDLQGNLWRFDLSRPVSATDGDPFARSKQTGVSTGDYKVSYGGKPLYQAAYSNGNIQPITAPPSLVRHPTRRGYLAIVGTGKYFETDDAAPDTTKAHSVYAVWDRLTRGQATTSVSPGNLTRANLQQQRIVEEKITSFSGDTGSTSWTLRYLTDNPVGWYKDGTSVAEEDLSSRVQTWGWYVDLEVGSSKKGEMMIQRMSARGDTLLFSTLTPNEDPCADGAGYWAYGINAHTGARTKHPMFDFNRDGVHDRKDTDDGTAPSGFSTDSPITVTNDGIGIDISGGVGISFTGEPAGRDSWQTMPLEAEEE</sequence>
<dbReference type="InterPro" id="IPR011047">
    <property type="entry name" value="Quinoprotein_ADH-like_sf"/>
</dbReference>
<keyword evidence="8" id="KW-0732">Signal</keyword>
<comment type="subcellular location">
    <subcellularLocation>
        <location evidence="1">Fimbrium</location>
    </subcellularLocation>
</comment>
<proteinExistence type="inferred from homology"/>
<evidence type="ECO:0000256" key="4">
    <source>
        <dbReference type="ARBA" id="ARBA00022723"/>
    </source>
</evidence>
<protein>
    <submittedName>
        <fullName evidence="11">Type IV pilus assembly protein PilY1</fullName>
    </submittedName>
</protein>
<evidence type="ECO:0000259" key="9">
    <source>
        <dbReference type="Pfam" id="PF05567"/>
    </source>
</evidence>
<dbReference type="SUPFAM" id="SSF50998">
    <property type="entry name" value="Quinoprotein alcohol dehydrogenase-like"/>
    <property type="match status" value="1"/>
</dbReference>
<feature type="domain" description="PilY1 beta-propeller" evidence="9">
    <location>
        <begin position="680"/>
        <end position="1059"/>
    </location>
</feature>
<reference evidence="12 13" key="1">
    <citation type="submission" date="2016-10" db="EMBL/GenBank/DDBJ databases">
        <authorList>
            <person name="de Groot N.N."/>
        </authorList>
    </citation>
    <scope>NUCLEOTIDE SEQUENCE [LARGE SCALE GENOMIC DNA]</scope>
    <source>
        <strain evidence="11 12">CGMCC 1.9095</strain>
        <strain evidence="10 13">DSM 22558</strain>
    </source>
</reference>
<keyword evidence="12" id="KW-1185">Reference proteome</keyword>
<evidence type="ECO:0000256" key="7">
    <source>
        <dbReference type="SAM" id="MobiDB-lite"/>
    </source>
</evidence>
<dbReference type="Proteomes" id="UP000186599">
    <property type="component" value="Unassembled WGS sequence"/>
</dbReference>
<comment type="similarity">
    <text evidence="2">Belongs to the PilY1 family.</text>
</comment>
<evidence type="ECO:0000313" key="10">
    <source>
        <dbReference type="EMBL" id="SER48422.1"/>
    </source>
</evidence>
<dbReference type="GO" id="GO:0046872">
    <property type="term" value="F:metal ion binding"/>
    <property type="evidence" value="ECO:0007669"/>
    <property type="project" value="UniProtKB-KW"/>
</dbReference>
<evidence type="ECO:0000256" key="3">
    <source>
        <dbReference type="ARBA" id="ARBA00022558"/>
    </source>
</evidence>
<evidence type="ECO:0000256" key="6">
    <source>
        <dbReference type="ARBA" id="ARBA00023263"/>
    </source>
</evidence>
<dbReference type="Proteomes" id="UP000186904">
    <property type="component" value="Unassembled WGS sequence"/>
</dbReference>
<dbReference type="InterPro" id="IPR008707">
    <property type="entry name" value="B-propeller_PilY1"/>
</dbReference>
<gene>
    <name evidence="11" type="ORF">SAMN04487855_0929</name>
    <name evidence="10" type="ORF">SAMN05216589_0696</name>
</gene>
<evidence type="ECO:0000256" key="1">
    <source>
        <dbReference type="ARBA" id="ARBA00004561"/>
    </source>
</evidence>
<keyword evidence="5" id="KW-0106">Calcium</keyword>
<feature type="region of interest" description="Disordered" evidence="7">
    <location>
        <begin position="1167"/>
        <end position="1229"/>
    </location>
</feature>
<name>A0A1I4K2G4_9GAMM</name>
<organism evidence="11 12">
    <name type="scientific">Halopseudomonas bauzanensis</name>
    <dbReference type="NCBI Taxonomy" id="653930"/>
    <lineage>
        <taxon>Bacteria</taxon>
        <taxon>Pseudomonadati</taxon>
        <taxon>Pseudomonadota</taxon>
        <taxon>Gammaproteobacteria</taxon>
        <taxon>Pseudomonadales</taxon>
        <taxon>Pseudomonadaceae</taxon>
        <taxon>Halopseudomonas</taxon>
    </lineage>
</organism>
<keyword evidence="4" id="KW-0479">Metal-binding</keyword>
<keyword evidence="6" id="KW-0281">Fimbrium</keyword>
<dbReference type="RefSeq" id="WP_143063002.1">
    <property type="nucleotide sequence ID" value="NZ_FOGN01000001.1"/>
</dbReference>
<feature type="signal peptide" evidence="8">
    <location>
        <begin position="1"/>
        <end position="28"/>
    </location>
</feature>